<dbReference type="GO" id="GO:0008270">
    <property type="term" value="F:zinc ion binding"/>
    <property type="evidence" value="ECO:0007669"/>
    <property type="project" value="InterPro"/>
</dbReference>
<sequence length="484" mass="53318">MQFETMSQLGDTIKGIIEISNGQVKVLDPGRVRGALIDRLVHTAVFHEKPDMRATARWVIKMAAPQLGVHLASIQPLYEAMGRGEVDGFTAPAVNVRGMAYDTARALIRSANRNNVGAFILEIAKSEMGYTHQSPAEYAAVMTAAAIQEGYQGPLFIQGDHIQLNAKKFKENRQKEVDGVRKLMKEAITAGFFNIDIDSSTLVDLDRPNVVEQQRDNFEVGADLTAYVRSLEPKGVTISVGGEIGEVGGKNSTVEEFKVYIDNYLATLQKMKPGAKGISKISVQTGTSHGGVPMPDGTVAKVKLDFGVLESISKVARQAYGLAGAVQHGASTLPPEVFDRFPKTGTAEIHLATEFQNMIYEQLPASFKEEIYAYLREECKDEMKSGQTDEQFIYKTRKKALGPFKKRFWNLPTDLRQKIGQVLEDKFTFLFNKLNVVGTKNVVTQWVKPIEVSFAIRDEIAAAEAETKAAAQPAKKEEVNPNAD</sequence>
<evidence type="ECO:0000313" key="1">
    <source>
        <dbReference type="EMBL" id="NKE71362.1"/>
    </source>
</evidence>
<dbReference type="InterPro" id="IPR000771">
    <property type="entry name" value="FBA_II"/>
</dbReference>
<dbReference type="Proteomes" id="UP000534783">
    <property type="component" value="Unassembled WGS sequence"/>
</dbReference>
<gene>
    <name evidence="1" type="ORF">MNODULE_11490</name>
</gene>
<reference evidence="1 2" key="1">
    <citation type="journal article" date="2020" name="Nature">
        <title>Bacterial chemolithoautotrophy via manganese oxidation.</title>
        <authorList>
            <person name="Yu H."/>
            <person name="Leadbetter J.R."/>
        </authorList>
    </citation>
    <scope>NUCLEOTIDE SEQUENCE [LARGE SCALE GENOMIC DNA]</scope>
    <source>
        <strain evidence="1 2">Mn-1</strain>
    </source>
</reference>
<dbReference type="Gene3D" id="3.20.20.70">
    <property type="entry name" value="Aldolase class I"/>
    <property type="match status" value="1"/>
</dbReference>
<organism evidence="1 2">
    <name type="scientific">Candidatus Manganitrophus noduliformans</name>
    <dbReference type="NCBI Taxonomy" id="2606439"/>
    <lineage>
        <taxon>Bacteria</taxon>
        <taxon>Pseudomonadati</taxon>
        <taxon>Nitrospirota</taxon>
        <taxon>Nitrospiria</taxon>
        <taxon>Candidatus Troglogloeales</taxon>
        <taxon>Candidatus Manganitrophaceae</taxon>
        <taxon>Candidatus Manganitrophus</taxon>
    </lineage>
</organism>
<dbReference type="GO" id="GO:0016832">
    <property type="term" value="F:aldehyde-lyase activity"/>
    <property type="evidence" value="ECO:0007669"/>
    <property type="project" value="InterPro"/>
</dbReference>
<dbReference type="SUPFAM" id="SSF51569">
    <property type="entry name" value="Aldolase"/>
    <property type="match status" value="1"/>
</dbReference>
<dbReference type="PANTHER" id="PTHR30304:SF0">
    <property type="entry name" value="D-TAGATOSE-1,6-BISPHOSPHATE ALDOLASE SUBUNIT GATY-RELATED"/>
    <property type="match status" value="1"/>
</dbReference>
<comment type="caution">
    <text evidence="1">The sequence shown here is derived from an EMBL/GenBank/DDBJ whole genome shotgun (WGS) entry which is preliminary data.</text>
</comment>
<dbReference type="EMBL" id="VTOW01000002">
    <property type="protein sequence ID" value="NKE71362.1"/>
    <property type="molecule type" value="Genomic_DNA"/>
</dbReference>
<dbReference type="RefSeq" id="WP_168059926.1">
    <property type="nucleotide sequence ID" value="NZ_VTOW01000002.1"/>
</dbReference>
<dbReference type="AlphaFoldDB" id="A0A7X6DQE6"/>
<accession>A0A7X6DQE6</accession>
<name>A0A7X6DQE6_9BACT</name>
<proteinExistence type="predicted"/>
<dbReference type="InterPro" id="IPR050246">
    <property type="entry name" value="Class_II_FBP_aldolase"/>
</dbReference>
<dbReference type="InterPro" id="IPR013785">
    <property type="entry name" value="Aldolase_TIM"/>
</dbReference>
<keyword evidence="2" id="KW-1185">Reference proteome</keyword>
<evidence type="ECO:0000313" key="2">
    <source>
        <dbReference type="Proteomes" id="UP000534783"/>
    </source>
</evidence>
<protein>
    <submittedName>
        <fullName evidence="1">Aldolase</fullName>
    </submittedName>
</protein>
<dbReference type="Pfam" id="PF01116">
    <property type="entry name" value="F_bP_aldolase"/>
    <property type="match status" value="1"/>
</dbReference>
<dbReference type="PANTHER" id="PTHR30304">
    <property type="entry name" value="D-TAGATOSE-1,6-BISPHOSPHATE ALDOLASE"/>
    <property type="match status" value="1"/>
</dbReference>
<dbReference type="GO" id="GO:0005975">
    <property type="term" value="P:carbohydrate metabolic process"/>
    <property type="evidence" value="ECO:0007669"/>
    <property type="project" value="InterPro"/>
</dbReference>